<comment type="caution">
    <text evidence="1">The sequence shown here is derived from an EMBL/GenBank/DDBJ whole genome shotgun (WGS) entry which is preliminary data.</text>
</comment>
<sequence>MIIHFILPGETLQSISDEIQLENAEYLKEYHNERCGREERIDNELLPGKKLLIPDIVKIKEYNSRNDAPFKRKELNPELKFNPENLHQKYQVSITEGNETNGIVKNNETSFDVTVQWMRREDEQHVFHLSKNNFRSENGGKMGDLATECIQSLNPIEVITNSRGKVLKIALTKEVEDNFKHIKERLTDLFSDQYAALYIEEFEYAILNKTLFNERMKEDTFIRMYFSPLRNTFKNGKTSYEHFITHENIPVTVNQKVEDINYSEEITLLQNLKSEEPQNIINYIGTYTLYTHTGIVKKADINYNISQYGVKYLTAVSIASIT</sequence>
<dbReference type="OrthoDB" id="1267051at2"/>
<name>A0A495SBM2_9FLAO</name>
<reference evidence="1 2" key="1">
    <citation type="submission" date="2018-10" db="EMBL/GenBank/DDBJ databases">
        <title>Genomic Encyclopedia of Archaeal and Bacterial Type Strains, Phase II (KMG-II): from individual species to whole genera.</title>
        <authorList>
            <person name="Goeker M."/>
        </authorList>
    </citation>
    <scope>NUCLEOTIDE SEQUENCE [LARGE SCALE GENOMIC DNA]</scope>
    <source>
        <strain evidence="1 2">DSM 14219</strain>
    </source>
</reference>
<evidence type="ECO:0000313" key="2">
    <source>
        <dbReference type="Proteomes" id="UP000272428"/>
    </source>
</evidence>
<protein>
    <recommendedName>
        <fullName evidence="3">LysM domain-containing protein</fullName>
    </recommendedName>
</protein>
<dbReference type="AlphaFoldDB" id="A0A495SBM2"/>
<evidence type="ECO:0008006" key="3">
    <source>
        <dbReference type="Google" id="ProtNLM"/>
    </source>
</evidence>
<organism evidence="1 2">
    <name type="scientific">Chryseobacterium defluvii</name>
    <dbReference type="NCBI Taxonomy" id="160396"/>
    <lineage>
        <taxon>Bacteria</taxon>
        <taxon>Pseudomonadati</taxon>
        <taxon>Bacteroidota</taxon>
        <taxon>Flavobacteriia</taxon>
        <taxon>Flavobacteriales</taxon>
        <taxon>Weeksellaceae</taxon>
        <taxon>Chryseobacterium group</taxon>
        <taxon>Chryseobacterium</taxon>
    </lineage>
</organism>
<dbReference type="RefSeq" id="WP_121461196.1">
    <property type="nucleotide sequence ID" value="NZ_RBXB01000002.1"/>
</dbReference>
<evidence type="ECO:0000313" key="1">
    <source>
        <dbReference type="EMBL" id="RKS97395.1"/>
    </source>
</evidence>
<dbReference type="EMBL" id="RBXB01000002">
    <property type="protein sequence ID" value="RKS97395.1"/>
    <property type="molecule type" value="Genomic_DNA"/>
</dbReference>
<gene>
    <name evidence="1" type="ORF">BCF58_1517</name>
</gene>
<dbReference type="Proteomes" id="UP000272428">
    <property type="component" value="Unassembled WGS sequence"/>
</dbReference>
<proteinExistence type="predicted"/>
<accession>A0A495SBM2</accession>
<keyword evidence="2" id="KW-1185">Reference proteome</keyword>